<dbReference type="Proteomes" id="UP000780875">
    <property type="component" value="Unassembled WGS sequence"/>
</dbReference>
<evidence type="ECO:0000256" key="3">
    <source>
        <dbReference type="ARBA" id="ARBA00022723"/>
    </source>
</evidence>
<protein>
    <submittedName>
        <fullName evidence="7">N-acyl homoserine lactonase family protein</fullName>
    </submittedName>
</protein>
<evidence type="ECO:0000313" key="8">
    <source>
        <dbReference type="Proteomes" id="UP000780875"/>
    </source>
</evidence>
<proteinExistence type="inferred from homology"/>
<dbReference type="InterPro" id="IPR036866">
    <property type="entry name" value="RibonucZ/Hydroxyglut_hydro"/>
</dbReference>
<evidence type="ECO:0000256" key="4">
    <source>
        <dbReference type="ARBA" id="ARBA00022801"/>
    </source>
</evidence>
<feature type="domain" description="Metallo-beta-lactamase" evidence="6">
    <location>
        <begin position="56"/>
        <end position="264"/>
    </location>
</feature>
<dbReference type="CDD" id="cd07729">
    <property type="entry name" value="AHL_lactonase_MBL-fold"/>
    <property type="match status" value="1"/>
</dbReference>
<organism evidence="7 8">
    <name type="scientific">Nocardioides mangrovi</name>
    <dbReference type="NCBI Taxonomy" id="2874580"/>
    <lineage>
        <taxon>Bacteria</taxon>
        <taxon>Bacillati</taxon>
        <taxon>Actinomycetota</taxon>
        <taxon>Actinomycetes</taxon>
        <taxon>Propionibacteriales</taxon>
        <taxon>Nocardioidaceae</taxon>
        <taxon>Nocardioides</taxon>
    </lineage>
</organism>
<name>A0ABS7UEV0_9ACTN</name>
<dbReference type="InterPro" id="IPR051013">
    <property type="entry name" value="MBL_superfamily_lactonases"/>
</dbReference>
<dbReference type="EMBL" id="JAIQZJ010000008">
    <property type="protein sequence ID" value="MBZ5739379.1"/>
    <property type="molecule type" value="Genomic_DNA"/>
</dbReference>
<keyword evidence="8" id="KW-1185">Reference proteome</keyword>
<evidence type="ECO:0000256" key="5">
    <source>
        <dbReference type="ARBA" id="ARBA00022833"/>
    </source>
</evidence>
<sequence>MSRFVSALARPRPVDGPVADLDGMPLRMHPLVLGWEPIPESLSLHGGSASTFLLEPVTAAVVVYADGWVLLDSGFDVDALADPAIRRARFVHGSYNPVVPPGDPLLEQVAALGLSWRDLRAVGISHVHFDHTGGLRLVAPGIPVLLQRAEWEYAATGAVVAANPSEFRRSGLDVVLAEGDTELAPGLWALDTAGHTPGHQSFAVSLPGQRIVLACDAADLHVNVTGPTRCGSTERPEDAAAAQRAIERLAELDAAEGTTVWPAHDPDWPGWREHTVA</sequence>
<keyword evidence="3" id="KW-0479">Metal-binding</keyword>
<evidence type="ECO:0000259" key="6">
    <source>
        <dbReference type="SMART" id="SM00849"/>
    </source>
</evidence>
<comment type="caution">
    <text evidence="7">The sequence shown here is derived from an EMBL/GenBank/DDBJ whole genome shotgun (WGS) entry which is preliminary data.</text>
</comment>
<dbReference type="Pfam" id="PF00753">
    <property type="entry name" value="Lactamase_B"/>
    <property type="match status" value="1"/>
</dbReference>
<dbReference type="PANTHER" id="PTHR42978">
    <property type="entry name" value="QUORUM-QUENCHING LACTONASE YTNP-RELATED-RELATED"/>
    <property type="match status" value="1"/>
</dbReference>
<dbReference type="InterPro" id="IPR001279">
    <property type="entry name" value="Metallo-B-lactamas"/>
</dbReference>
<evidence type="ECO:0000313" key="7">
    <source>
        <dbReference type="EMBL" id="MBZ5739379.1"/>
    </source>
</evidence>
<keyword evidence="5" id="KW-0862">Zinc</keyword>
<gene>
    <name evidence="7" type="ORF">K8U61_14485</name>
</gene>
<comment type="similarity">
    <text evidence="2">Belongs to the metallo-beta-lactamase superfamily.</text>
</comment>
<dbReference type="Gene3D" id="3.60.15.10">
    <property type="entry name" value="Ribonuclease Z/Hydroxyacylglutathione hydrolase-like"/>
    <property type="match status" value="1"/>
</dbReference>
<evidence type="ECO:0000256" key="1">
    <source>
        <dbReference type="ARBA" id="ARBA00001947"/>
    </source>
</evidence>
<reference evidence="7 8" key="1">
    <citation type="submission" date="2021-09" db="EMBL/GenBank/DDBJ databases">
        <title>Whole genome sequence of Nocardioides sp. GBK3QG-3.</title>
        <authorList>
            <person name="Tuo L."/>
        </authorList>
    </citation>
    <scope>NUCLEOTIDE SEQUENCE [LARGE SCALE GENOMIC DNA]</scope>
    <source>
        <strain evidence="7 8">GBK3QG-3</strain>
    </source>
</reference>
<dbReference type="SUPFAM" id="SSF56281">
    <property type="entry name" value="Metallo-hydrolase/oxidoreductase"/>
    <property type="match status" value="1"/>
</dbReference>
<dbReference type="SMART" id="SM00849">
    <property type="entry name" value="Lactamase_B"/>
    <property type="match status" value="1"/>
</dbReference>
<keyword evidence="4" id="KW-0378">Hydrolase</keyword>
<comment type="cofactor">
    <cofactor evidence="1">
        <name>Zn(2+)</name>
        <dbReference type="ChEBI" id="CHEBI:29105"/>
    </cofactor>
</comment>
<evidence type="ECO:0000256" key="2">
    <source>
        <dbReference type="ARBA" id="ARBA00007749"/>
    </source>
</evidence>
<dbReference type="RefSeq" id="WP_224123749.1">
    <property type="nucleotide sequence ID" value="NZ_JAIQZJ010000008.1"/>
</dbReference>
<dbReference type="PANTHER" id="PTHR42978:SF2">
    <property type="entry name" value="102 KBASES UNSTABLE REGION: FROM 1 TO 119443"/>
    <property type="match status" value="1"/>
</dbReference>
<accession>A0ABS7UEV0</accession>